<dbReference type="GO" id="GO:0005737">
    <property type="term" value="C:cytoplasm"/>
    <property type="evidence" value="ECO:0007669"/>
    <property type="project" value="UniProtKB-SubCell"/>
</dbReference>
<dbReference type="GO" id="GO:0106026">
    <property type="term" value="F:Gly-tRNA(Ala) deacylase activity"/>
    <property type="evidence" value="ECO:0007669"/>
    <property type="project" value="UniProtKB-UniRule"/>
</dbReference>
<comment type="catalytic activity">
    <reaction evidence="2">
        <text>glycyl-tRNA(Ala) + H2O = tRNA(Ala) + glycine + H(+)</text>
        <dbReference type="Rhea" id="RHEA:53744"/>
        <dbReference type="Rhea" id="RHEA-COMP:9657"/>
        <dbReference type="Rhea" id="RHEA-COMP:13640"/>
        <dbReference type="ChEBI" id="CHEBI:15377"/>
        <dbReference type="ChEBI" id="CHEBI:15378"/>
        <dbReference type="ChEBI" id="CHEBI:57305"/>
        <dbReference type="ChEBI" id="CHEBI:78442"/>
        <dbReference type="ChEBI" id="CHEBI:78522"/>
    </reaction>
</comment>
<dbReference type="FunFam" id="3.50.80.10:FF:000001">
    <property type="entry name" value="D-aminoacyl-tRNA deacylase"/>
    <property type="match status" value="1"/>
</dbReference>
<dbReference type="HAMAP" id="MF_00518">
    <property type="entry name" value="Deacylase_Dtd"/>
    <property type="match status" value="1"/>
</dbReference>
<dbReference type="SUPFAM" id="SSF69500">
    <property type="entry name" value="DTD-like"/>
    <property type="match status" value="1"/>
</dbReference>
<reference evidence="3" key="1">
    <citation type="submission" date="2020-08" db="EMBL/GenBank/DDBJ databases">
        <title>Genome public.</title>
        <authorList>
            <person name="Liu C."/>
            <person name="Sun Q."/>
        </authorList>
    </citation>
    <scope>NUCLEOTIDE SEQUENCE</scope>
    <source>
        <strain evidence="3">NSJ-24</strain>
    </source>
</reference>
<proteinExistence type="inferred from homology"/>
<comment type="subunit">
    <text evidence="2">Homodimer.</text>
</comment>
<gene>
    <name evidence="2" type="primary">dtd</name>
    <name evidence="3" type="ORF">H8692_09095</name>
</gene>
<dbReference type="PANTHER" id="PTHR10472:SF5">
    <property type="entry name" value="D-AMINOACYL-TRNA DEACYLASE 1"/>
    <property type="match status" value="1"/>
</dbReference>
<comment type="subcellular location">
    <subcellularLocation>
        <location evidence="2">Cytoplasm</location>
    </subcellularLocation>
</comment>
<dbReference type="GO" id="GO:0019478">
    <property type="term" value="P:D-amino acid catabolic process"/>
    <property type="evidence" value="ECO:0007669"/>
    <property type="project" value="UniProtKB-UniRule"/>
</dbReference>
<dbReference type="NCBIfam" id="TIGR00256">
    <property type="entry name" value="D-aminoacyl-tRNA deacylase"/>
    <property type="match status" value="1"/>
</dbReference>
<keyword evidence="2" id="KW-0963">Cytoplasm</keyword>
<dbReference type="RefSeq" id="WP_187525535.1">
    <property type="nucleotide sequence ID" value="NZ_JACRTA010000003.1"/>
</dbReference>
<dbReference type="AlphaFoldDB" id="A0A926E6T2"/>
<keyword evidence="4" id="KW-1185">Reference proteome</keyword>
<dbReference type="GO" id="GO:0051500">
    <property type="term" value="F:D-tyrosyl-tRNA(Tyr) deacylase activity"/>
    <property type="evidence" value="ECO:0007669"/>
    <property type="project" value="TreeGrafter"/>
</dbReference>
<dbReference type="EC" id="3.1.1.96" evidence="2"/>
<dbReference type="EMBL" id="JACRTA010000003">
    <property type="protein sequence ID" value="MBC8568910.1"/>
    <property type="molecule type" value="Genomic_DNA"/>
</dbReference>
<dbReference type="InterPro" id="IPR023509">
    <property type="entry name" value="DTD-like_sf"/>
</dbReference>
<comment type="similarity">
    <text evidence="1 2">Belongs to the DTD family.</text>
</comment>
<comment type="caution">
    <text evidence="3">The sequence shown here is derived from an EMBL/GenBank/DDBJ whole genome shotgun (WGS) entry which is preliminary data.</text>
</comment>
<name>A0A926E6T2_9FIRM</name>
<dbReference type="GO" id="GO:0043908">
    <property type="term" value="F:Ser(Gly)-tRNA(Ala) hydrolase activity"/>
    <property type="evidence" value="ECO:0007669"/>
    <property type="project" value="UniProtKB-UniRule"/>
</dbReference>
<keyword evidence="2" id="KW-0820">tRNA-binding</keyword>
<dbReference type="Pfam" id="PF02580">
    <property type="entry name" value="Tyr_Deacylase"/>
    <property type="match status" value="1"/>
</dbReference>
<comment type="function">
    <text evidence="2">An aminoacyl-tRNA editing enzyme that deacylates mischarged D-aminoacyl-tRNAs. Also deacylates mischarged glycyl-tRNA(Ala), protecting cells against glycine mischarging by AlaRS. Acts via tRNA-based rather than protein-based catalysis; rejects L-amino acids rather than detecting D-amino acids in the active site. By recycling D-aminoacyl-tRNA to D-amino acids and free tRNA molecules, this enzyme counteracts the toxicity associated with the formation of D-aminoacyl-tRNA entities in vivo and helps enforce protein L-homochirality.</text>
</comment>
<comment type="catalytic activity">
    <reaction evidence="2">
        <text>a D-aminoacyl-tRNA + H2O = a tRNA + a D-alpha-amino acid + H(+)</text>
        <dbReference type="Rhea" id="RHEA:13953"/>
        <dbReference type="Rhea" id="RHEA-COMP:10123"/>
        <dbReference type="Rhea" id="RHEA-COMP:10124"/>
        <dbReference type="ChEBI" id="CHEBI:15377"/>
        <dbReference type="ChEBI" id="CHEBI:15378"/>
        <dbReference type="ChEBI" id="CHEBI:59871"/>
        <dbReference type="ChEBI" id="CHEBI:78442"/>
        <dbReference type="ChEBI" id="CHEBI:79333"/>
        <dbReference type="EC" id="3.1.1.96"/>
    </reaction>
</comment>
<evidence type="ECO:0000313" key="3">
    <source>
        <dbReference type="EMBL" id="MBC8568910.1"/>
    </source>
</evidence>
<dbReference type="PANTHER" id="PTHR10472">
    <property type="entry name" value="D-TYROSYL-TRNA TYR DEACYLASE"/>
    <property type="match status" value="1"/>
</dbReference>
<sequence>MRAVIQRVKSSKVTVDEKVTGAIGRGLMVLIGVEVGDSEKDAQYIADKVTGLRIFEDENGKMNLSVKETNGKILAVSQFTLLGDVRKGKRPSFTKAARPEEAQSLYRRVIENIISQGIDVEEGIFQEEMLVEIYNDGPVTILLDSNKKF</sequence>
<evidence type="ECO:0000256" key="1">
    <source>
        <dbReference type="ARBA" id="ARBA00009673"/>
    </source>
</evidence>
<dbReference type="Proteomes" id="UP000610862">
    <property type="component" value="Unassembled WGS sequence"/>
</dbReference>
<organism evidence="3 4">
    <name type="scientific">Lentihominibacter hominis</name>
    <dbReference type="NCBI Taxonomy" id="2763645"/>
    <lineage>
        <taxon>Bacteria</taxon>
        <taxon>Bacillati</taxon>
        <taxon>Bacillota</taxon>
        <taxon>Clostridia</taxon>
        <taxon>Peptostreptococcales</taxon>
        <taxon>Anaerovoracaceae</taxon>
        <taxon>Lentihominibacter</taxon>
    </lineage>
</organism>
<keyword evidence="2 3" id="KW-0378">Hydrolase</keyword>
<feature type="short sequence motif" description="Gly-cisPro motif, important for rejection of L-amino acids" evidence="2">
    <location>
        <begin position="137"/>
        <end position="138"/>
    </location>
</feature>
<dbReference type="InterPro" id="IPR003732">
    <property type="entry name" value="Daa-tRNA_deacyls_DTD"/>
</dbReference>
<dbReference type="Gene3D" id="3.50.80.10">
    <property type="entry name" value="D-tyrosyl-tRNA(Tyr) deacylase"/>
    <property type="match status" value="1"/>
</dbReference>
<protein>
    <recommendedName>
        <fullName evidence="2">D-aminoacyl-tRNA deacylase</fullName>
        <shortName evidence="2">DTD</shortName>
        <ecNumber evidence="2">3.1.1.96</ecNumber>
    </recommendedName>
    <alternativeName>
        <fullName evidence="2">Gly-tRNA(Ala) deacylase</fullName>
        <ecNumber evidence="2">3.1.1.-</ecNumber>
    </alternativeName>
</protein>
<dbReference type="EC" id="3.1.1.-" evidence="2"/>
<dbReference type="GO" id="GO:0000049">
    <property type="term" value="F:tRNA binding"/>
    <property type="evidence" value="ECO:0007669"/>
    <property type="project" value="UniProtKB-UniRule"/>
</dbReference>
<evidence type="ECO:0000313" key="4">
    <source>
        <dbReference type="Proteomes" id="UP000610862"/>
    </source>
</evidence>
<evidence type="ECO:0000256" key="2">
    <source>
        <dbReference type="HAMAP-Rule" id="MF_00518"/>
    </source>
</evidence>
<keyword evidence="2" id="KW-0694">RNA-binding</keyword>
<accession>A0A926E6T2</accession>
<comment type="domain">
    <text evidence="2">A Gly-cisPro motif from one monomer fits into the active site of the other monomer to allow specific chiral rejection of L-amino acids.</text>
</comment>